<dbReference type="EMBL" id="JYDO01000017">
    <property type="protein sequence ID" value="KRZ77775.1"/>
    <property type="molecule type" value="Genomic_DNA"/>
</dbReference>
<comment type="caution">
    <text evidence="1">The sequence shown here is derived from an EMBL/GenBank/DDBJ whole genome shotgun (WGS) entry which is preliminary data.</text>
</comment>
<keyword evidence="2" id="KW-1185">Reference proteome</keyword>
<organism evidence="1 2">
    <name type="scientific">Trichinella papuae</name>
    <dbReference type="NCBI Taxonomy" id="268474"/>
    <lineage>
        <taxon>Eukaryota</taxon>
        <taxon>Metazoa</taxon>
        <taxon>Ecdysozoa</taxon>
        <taxon>Nematoda</taxon>
        <taxon>Enoplea</taxon>
        <taxon>Dorylaimia</taxon>
        <taxon>Trichinellida</taxon>
        <taxon>Trichinellidae</taxon>
        <taxon>Trichinella</taxon>
    </lineage>
</organism>
<gene>
    <name evidence="1" type="ORF">T10_11669</name>
</gene>
<sequence>MKNFPQAYVKFPLWCQGAGNTTVGDLRRLNKVYAEKQQRVAQYTGEYTNGRCTLEQFLEAFNVHDADLMPPSKWWFFFPFSLFPLC</sequence>
<accession>A0A0V1N1J8</accession>
<evidence type="ECO:0000313" key="2">
    <source>
        <dbReference type="Proteomes" id="UP000054843"/>
    </source>
</evidence>
<dbReference type="Proteomes" id="UP000054843">
    <property type="component" value="Unassembled WGS sequence"/>
</dbReference>
<proteinExistence type="predicted"/>
<protein>
    <submittedName>
        <fullName evidence="1">Uncharacterized protein</fullName>
    </submittedName>
</protein>
<dbReference type="AlphaFoldDB" id="A0A0V1N1J8"/>
<evidence type="ECO:0000313" key="1">
    <source>
        <dbReference type="EMBL" id="KRZ77775.1"/>
    </source>
</evidence>
<name>A0A0V1N1J8_9BILA</name>
<reference evidence="1 2" key="1">
    <citation type="submission" date="2015-01" db="EMBL/GenBank/DDBJ databases">
        <title>Evolution of Trichinella species and genotypes.</title>
        <authorList>
            <person name="Korhonen P.K."/>
            <person name="Edoardo P."/>
            <person name="Giuseppe L.R."/>
            <person name="Gasser R.B."/>
        </authorList>
    </citation>
    <scope>NUCLEOTIDE SEQUENCE [LARGE SCALE GENOMIC DNA]</scope>
    <source>
        <strain evidence="1">ISS1980</strain>
    </source>
</reference>